<sequence length="143" mass="15021">MSYTQRMLKEPVPPIFQSTEAFQTTMVGSKKTRGRIAAMSKFVTAQSHSTQNPAIDMVALPPLTTAPPTGLAAETTAPVTAAEQGGTSHQGGLVTIADLGPSLEQLQAFPPLLQSSTHAPAYTSHETLGRVQLGSTHFSPPNP</sequence>
<dbReference type="AlphaFoldDB" id="A0A5E4GEW3"/>
<reference evidence="4" key="2">
    <citation type="journal article" date="2020" name="Plant J.">
        <title>Transposons played a major role in the diversification between the closely related almond and peach genomes: results from the almond genome sequence.</title>
        <authorList>
            <person name="Alioto T."/>
            <person name="Alexiou K.G."/>
            <person name="Bardil A."/>
            <person name="Barteri F."/>
            <person name="Castanera R."/>
            <person name="Cruz F."/>
            <person name="Dhingra A."/>
            <person name="Duval H."/>
            <person name="Fernandez I Marti A."/>
            <person name="Frias L."/>
            <person name="Galan B."/>
            <person name="Garcia J.L."/>
            <person name="Howad W."/>
            <person name="Gomez-Garrido J."/>
            <person name="Gut M."/>
            <person name="Julca I."/>
            <person name="Morata J."/>
            <person name="Puigdomenech P."/>
            <person name="Ribeca P."/>
            <person name="Rubio Cabetas M.J."/>
            <person name="Vlasova A."/>
            <person name="Wirthensohn M."/>
            <person name="Garcia-Mas J."/>
            <person name="Gabaldon T."/>
            <person name="Casacuberta J.M."/>
            <person name="Arus P."/>
        </authorList>
    </citation>
    <scope>NUCLEOTIDE SEQUENCE [LARGE SCALE GENOMIC DNA]</scope>
    <source>
        <strain evidence="4">cv. Texas</strain>
    </source>
</reference>
<feature type="region of interest" description="Disordered" evidence="1">
    <location>
        <begin position="66"/>
        <end position="93"/>
    </location>
</feature>
<evidence type="ECO:0000313" key="3">
    <source>
        <dbReference type="EMBL" id="VVA38294.1"/>
    </source>
</evidence>
<proteinExistence type="predicted"/>
<accession>A0A5E4GEW3</accession>
<reference evidence="3" key="1">
    <citation type="submission" date="2019-07" db="EMBL/GenBank/DDBJ databases">
        <authorList>
            <person name="Alioto T."/>
            <person name="Alioto T."/>
            <person name="Gomez Garrido J."/>
        </authorList>
    </citation>
    <scope>NUCLEOTIDE SEQUENCE [LARGE SCALE GENOMIC DNA]</scope>
</reference>
<name>A0A5E4GEW3_PRUDU</name>
<dbReference type="EMBL" id="CABIKO010000627">
    <property type="protein sequence ID" value="VVA38294.1"/>
    <property type="molecule type" value="Genomic_DNA"/>
</dbReference>
<dbReference type="Proteomes" id="UP000327085">
    <property type="component" value="Unassembled WGS sequence"/>
</dbReference>
<organism evidence="3 4">
    <name type="scientific">Prunus dulcis</name>
    <name type="common">Almond</name>
    <name type="synonym">Amygdalus dulcis</name>
    <dbReference type="NCBI Taxonomy" id="3755"/>
    <lineage>
        <taxon>Eukaryota</taxon>
        <taxon>Viridiplantae</taxon>
        <taxon>Streptophyta</taxon>
        <taxon>Embryophyta</taxon>
        <taxon>Tracheophyta</taxon>
        <taxon>Spermatophyta</taxon>
        <taxon>Magnoliopsida</taxon>
        <taxon>eudicotyledons</taxon>
        <taxon>Gunneridae</taxon>
        <taxon>Pentapetalae</taxon>
        <taxon>rosids</taxon>
        <taxon>fabids</taxon>
        <taxon>Rosales</taxon>
        <taxon>Rosaceae</taxon>
        <taxon>Amygdaloideae</taxon>
        <taxon>Amygdaleae</taxon>
        <taxon>Prunus</taxon>
    </lineage>
</organism>
<dbReference type="Gramene" id="VVA38294">
    <property type="protein sequence ID" value="VVA38294"/>
    <property type="gene ID" value="Prudul26B029840"/>
</dbReference>
<keyword evidence="5" id="KW-1185">Reference proteome</keyword>
<evidence type="ECO:0000313" key="2">
    <source>
        <dbReference type="EMBL" id="KAI5317322.1"/>
    </source>
</evidence>
<evidence type="ECO:0000313" key="5">
    <source>
        <dbReference type="Proteomes" id="UP001054821"/>
    </source>
</evidence>
<dbReference type="Proteomes" id="UP001054821">
    <property type="component" value="Chromosome 7"/>
</dbReference>
<dbReference type="InParanoid" id="A0A5E4GEW3"/>
<protein>
    <submittedName>
        <fullName evidence="3">PREDICTED: PRUPE_6G297100</fullName>
    </submittedName>
</protein>
<evidence type="ECO:0000256" key="1">
    <source>
        <dbReference type="SAM" id="MobiDB-lite"/>
    </source>
</evidence>
<gene>
    <name evidence="3" type="ORF">ALMOND_2B029840</name>
    <name evidence="2" type="ORF">L3X38_037029</name>
</gene>
<feature type="compositionally biased region" description="Low complexity" evidence="1">
    <location>
        <begin position="66"/>
        <end position="83"/>
    </location>
</feature>
<evidence type="ECO:0000313" key="4">
    <source>
        <dbReference type="Proteomes" id="UP000327085"/>
    </source>
</evidence>
<reference evidence="2 5" key="3">
    <citation type="journal article" date="2022" name="G3 (Bethesda)">
        <title>Whole-genome sequence and methylome profiling of the almond [Prunus dulcis (Mill.) D.A. Webb] cultivar 'Nonpareil'.</title>
        <authorList>
            <person name="D'Amico-Willman K.M."/>
            <person name="Ouma W.Z."/>
            <person name="Meulia T."/>
            <person name="Sideli G.M."/>
            <person name="Gradziel T.M."/>
            <person name="Fresnedo-Ramirez J."/>
        </authorList>
    </citation>
    <scope>NUCLEOTIDE SEQUENCE [LARGE SCALE GENOMIC DNA]</scope>
    <source>
        <strain evidence="2">Clone GOH B32 T37-40</strain>
    </source>
</reference>
<dbReference type="EMBL" id="JAJFAZ020000007">
    <property type="protein sequence ID" value="KAI5317322.1"/>
    <property type="molecule type" value="Genomic_DNA"/>
</dbReference>